<dbReference type="GO" id="GO:0005634">
    <property type="term" value="C:nucleus"/>
    <property type="evidence" value="ECO:0007669"/>
    <property type="project" value="TreeGrafter"/>
</dbReference>
<dbReference type="EMBL" id="PJQD01000025">
    <property type="protein sequence ID" value="POY74410.1"/>
    <property type="molecule type" value="Genomic_DNA"/>
</dbReference>
<dbReference type="InterPro" id="IPR001680">
    <property type="entry name" value="WD40_rpt"/>
</dbReference>
<evidence type="ECO:0000256" key="5">
    <source>
        <dbReference type="ARBA" id="ARBA00022763"/>
    </source>
</evidence>
<keyword evidence="5 8" id="KW-0227">DNA damage</keyword>
<feature type="region of interest" description="Disordered" evidence="9">
    <location>
        <begin position="243"/>
        <end position="266"/>
    </location>
</feature>
<feature type="region of interest" description="Disordered" evidence="9">
    <location>
        <begin position="38"/>
        <end position="132"/>
    </location>
</feature>
<comment type="caution">
    <text evidence="10">The sequence shown here is derived from an EMBL/GenBank/DDBJ whole genome shotgun (WGS) entry which is preliminary data.</text>
</comment>
<evidence type="ECO:0000256" key="2">
    <source>
        <dbReference type="ARBA" id="ARBA00021132"/>
    </source>
</evidence>
<protein>
    <recommendedName>
        <fullName evidence="2 8">DNA damage-binding protein CMR1</fullName>
    </recommendedName>
</protein>
<dbReference type="InterPro" id="IPR015943">
    <property type="entry name" value="WD40/YVTN_repeat-like_dom_sf"/>
</dbReference>
<organism evidence="10 11">
    <name type="scientific">Rhodotorula taiwanensis</name>
    <dbReference type="NCBI Taxonomy" id="741276"/>
    <lineage>
        <taxon>Eukaryota</taxon>
        <taxon>Fungi</taxon>
        <taxon>Dikarya</taxon>
        <taxon>Basidiomycota</taxon>
        <taxon>Pucciniomycotina</taxon>
        <taxon>Microbotryomycetes</taxon>
        <taxon>Sporidiobolales</taxon>
        <taxon>Sporidiobolaceae</taxon>
        <taxon>Rhodotorula</taxon>
    </lineage>
</organism>
<keyword evidence="3 7" id="KW-0853">WD repeat</keyword>
<dbReference type="OrthoDB" id="9890280at2759"/>
<feature type="compositionally biased region" description="Basic and acidic residues" evidence="9">
    <location>
        <begin position="102"/>
        <end position="132"/>
    </location>
</feature>
<feature type="repeat" description="WD" evidence="7">
    <location>
        <begin position="427"/>
        <end position="468"/>
    </location>
</feature>
<evidence type="ECO:0000256" key="4">
    <source>
        <dbReference type="ARBA" id="ARBA00022737"/>
    </source>
</evidence>
<evidence type="ECO:0000256" key="9">
    <source>
        <dbReference type="SAM" id="MobiDB-lite"/>
    </source>
</evidence>
<proteinExistence type="inferred from homology"/>
<evidence type="ECO:0000313" key="11">
    <source>
        <dbReference type="Proteomes" id="UP000237144"/>
    </source>
</evidence>
<feature type="compositionally biased region" description="Acidic residues" evidence="9">
    <location>
        <begin position="253"/>
        <end position="266"/>
    </location>
</feature>
<dbReference type="GO" id="GO:0006974">
    <property type="term" value="P:DNA damage response"/>
    <property type="evidence" value="ECO:0007669"/>
    <property type="project" value="UniProtKB-KW"/>
</dbReference>
<evidence type="ECO:0000313" key="10">
    <source>
        <dbReference type="EMBL" id="POY74410.1"/>
    </source>
</evidence>
<dbReference type="PROSITE" id="PS50294">
    <property type="entry name" value="WD_REPEATS_REGION"/>
    <property type="match status" value="1"/>
</dbReference>
<dbReference type="GO" id="GO:2000001">
    <property type="term" value="P:regulation of DNA damage checkpoint"/>
    <property type="evidence" value="ECO:0007669"/>
    <property type="project" value="TreeGrafter"/>
</dbReference>
<dbReference type="PROSITE" id="PS00678">
    <property type="entry name" value="WD_REPEATS_1"/>
    <property type="match status" value="1"/>
</dbReference>
<keyword evidence="4" id="KW-0677">Repeat</keyword>
<keyword evidence="6 8" id="KW-0238">DNA-binding</keyword>
<feature type="compositionally biased region" description="Low complexity" evidence="9">
    <location>
        <begin position="38"/>
        <end position="49"/>
    </location>
</feature>
<reference evidence="10 11" key="1">
    <citation type="journal article" date="2018" name="Front. Microbiol.">
        <title>Prospects for Fungal Bioremediation of Acidic Radioactive Waste Sites: Characterization and Genome Sequence of Rhodotorula taiwanensis MD1149.</title>
        <authorList>
            <person name="Tkavc R."/>
            <person name="Matrosova V.Y."/>
            <person name="Grichenko O.E."/>
            <person name="Gostincar C."/>
            <person name="Volpe R.P."/>
            <person name="Klimenkova P."/>
            <person name="Gaidamakova E.K."/>
            <person name="Zhou C.E."/>
            <person name="Stewart B.J."/>
            <person name="Lyman M.G."/>
            <person name="Malfatti S.A."/>
            <person name="Rubinfeld B."/>
            <person name="Courtot M."/>
            <person name="Singh J."/>
            <person name="Dalgard C.L."/>
            <person name="Hamilton T."/>
            <person name="Frey K.G."/>
            <person name="Gunde-Cimerman N."/>
            <person name="Dugan L."/>
            <person name="Daly M.J."/>
        </authorList>
    </citation>
    <scope>NUCLEOTIDE SEQUENCE [LARGE SCALE GENOMIC DNA]</scope>
    <source>
        <strain evidence="10 11">MD1149</strain>
    </source>
</reference>
<dbReference type="InterPro" id="IPR050853">
    <property type="entry name" value="WD_repeat_DNA-damage-binding"/>
</dbReference>
<keyword evidence="11" id="KW-1185">Reference proteome</keyword>
<evidence type="ECO:0000256" key="1">
    <source>
        <dbReference type="ARBA" id="ARBA00005434"/>
    </source>
</evidence>
<dbReference type="SUPFAM" id="SSF50978">
    <property type="entry name" value="WD40 repeat-like"/>
    <property type="match status" value="1"/>
</dbReference>
<dbReference type="STRING" id="741276.A0A2S5BCB1"/>
<sequence>MAGAIDFLAFRQANEKNNEKSLAESGFEQTATVAHQLAKTAKVVKQPAKPKAPKDKKPASAARPRKRKADTLAEDDESSAGDVVPRRSGRNQPTRAVNAPTEEEKERIAARNAEEERLQRETARREKHADRPVEANEGGTHFALGQAELDEEFRRLALYDESAHEKPAAKWEKGKRPSMGTKKLKEYAQDFELRSIVKIIPERIYSMVVHPDPTRDLVFAGDKSGNLALWDCTHAGERIPDAGATKLKNAVGDDGEDGGDDEEEQAETNYGKWWNWRAHRTNSVSWLKFRPGHMESIYSSAYDGTLRVTNFETGQSEEVIDGNALLEDSDDALIHSFDFDQTGNELWVSDNDGGIIWRDLRQPKNKTRRWNIDRYKVGCISVNQANPDLAATAHLKRYVALWDLKALRGMKQDSTIDEIIDKTQITHHYHAKACSSAYFDPTGTRLATTSYDDLIRIWDVDPRNILSKARLLKEGKDAKEFTLASQIKHNCQVGRYVTVFRAHWSTVPTLPPHLHVGSMDRSVDLYSPDRTAVANFYDAEHITAVPAVTACHPTQEYKYYGGSASGKVSFFTKPLA</sequence>
<evidence type="ECO:0000256" key="7">
    <source>
        <dbReference type="PROSITE-ProRule" id="PRU00221"/>
    </source>
</evidence>
<dbReference type="PANTHER" id="PTHR14773">
    <property type="entry name" value="WD REPEAT-CONTAINING PROTEIN 76"/>
    <property type="match status" value="1"/>
</dbReference>
<evidence type="ECO:0000256" key="6">
    <source>
        <dbReference type="ARBA" id="ARBA00023125"/>
    </source>
</evidence>
<dbReference type="PANTHER" id="PTHR14773:SF0">
    <property type="entry name" value="WD REPEAT-CONTAINING PROTEIN 76"/>
    <property type="match status" value="1"/>
</dbReference>
<dbReference type="SMART" id="SM00320">
    <property type="entry name" value="WD40"/>
    <property type="match status" value="5"/>
</dbReference>
<gene>
    <name evidence="10" type="ORF">BMF94_2604</name>
</gene>
<dbReference type="PROSITE" id="PS50082">
    <property type="entry name" value="WD_REPEATS_2"/>
    <property type="match status" value="1"/>
</dbReference>
<dbReference type="Proteomes" id="UP000237144">
    <property type="component" value="Unassembled WGS sequence"/>
</dbReference>
<dbReference type="Pfam" id="PF00400">
    <property type="entry name" value="WD40"/>
    <property type="match status" value="1"/>
</dbReference>
<comment type="function">
    <text evidence="8">DNA-binding protein that binds to both single- and double-stranded DNA. Binds preferentially to UV-damaged DNA. May be involved in DNA-metabolic processes.</text>
</comment>
<evidence type="ECO:0000256" key="8">
    <source>
        <dbReference type="RuleBase" id="RU365004"/>
    </source>
</evidence>
<comment type="similarity">
    <text evidence="1 8">Belongs to the WD repeat DDB2/WDR76 family.</text>
</comment>
<accession>A0A2S5BCB1</accession>
<dbReference type="InterPro" id="IPR019775">
    <property type="entry name" value="WD40_repeat_CS"/>
</dbReference>
<dbReference type="Gene3D" id="2.130.10.10">
    <property type="entry name" value="YVTN repeat-like/Quinoprotein amine dehydrogenase"/>
    <property type="match status" value="1"/>
</dbReference>
<evidence type="ECO:0000256" key="3">
    <source>
        <dbReference type="ARBA" id="ARBA00022574"/>
    </source>
</evidence>
<name>A0A2S5BCB1_9BASI</name>
<dbReference type="InterPro" id="IPR036322">
    <property type="entry name" value="WD40_repeat_dom_sf"/>
</dbReference>
<dbReference type="AlphaFoldDB" id="A0A2S5BCB1"/>
<dbReference type="GO" id="GO:0003677">
    <property type="term" value="F:DNA binding"/>
    <property type="evidence" value="ECO:0007669"/>
    <property type="project" value="UniProtKB-UniRule"/>
</dbReference>